<evidence type="ECO:0000256" key="5">
    <source>
        <dbReference type="ARBA" id="ARBA00023004"/>
    </source>
</evidence>
<evidence type="ECO:0000256" key="1">
    <source>
        <dbReference type="ARBA" id="ARBA00001971"/>
    </source>
</evidence>
<dbReference type="InterPro" id="IPR050364">
    <property type="entry name" value="Cytochrome_P450_fung"/>
</dbReference>
<comment type="similarity">
    <text evidence="2">Belongs to the cytochrome P450 family.</text>
</comment>
<evidence type="ECO:0000256" key="2">
    <source>
        <dbReference type="ARBA" id="ARBA00010617"/>
    </source>
</evidence>
<evidence type="ECO:0000313" key="9">
    <source>
        <dbReference type="EMBL" id="EEA25958.1"/>
    </source>
</evidence>
<dbReference type="EMBL" id="DS995900">
    <property type="protein sequence ID" value="EEA25958.1"/>
    <property type="molecule type" value="Genomic_DNA"/>
</dbReference>
<keyword evidence="5 7" id="KW-0408">Iron</keyword>
<dbReference type="GO" id="GO:0004497">
    <property type="term" value="F:monooxygenase activity"/>
    <property type="evidence" value="ECO:0007669"/>
    <property type="project" value="UniProtKB-KW"/>
</dbReference>
<evidence type="ECO:0000256" key="6">
    <source>
        <dbReference type="ARBA" id="ARBA00023033"/>
    </source>
</evidence>
<feature type="transmembrane region" description="Helical" evidence="8">
    <location>
        <begin position="6"/>
        <end position="24"/>
    </location>
</feature>
<dbReference type="PANTHER" id="PTHR46300:SF2">
    <property type="entry name" value="CYTOCHROME P450 MONOOXYGENASE ALNH-RELATED"/>
    <property type="match status" value="1"/>
</dbReference>
<keyword evidence="3 7" id="KW-0479">Metal-binding</keyword>
<evidence type="ECO:0000256" key="3">
    <source>
        <dbReference type="ARBA" id="ARBA00022723"/>
    </source>
</evidence>
<dbReference type="AlphaFoldDB" id="B6Q904"/>
<dbReference type="PRINTS" id="PR00463">
    <property type="entry name" value="EP450I"/>
</dbReference>
<dbReference type="HOGENOM" id="CLU_001570_2_1_1"/>
<keyword evidence="4" id="KW-0560">Oxidoreductase</keyword>
<evidence type="ECO:0000313" key="10">
    <source>
        <dbReference type="Proteomes" id="UP000001294"/>
    </source>
</evidence>
<dbReference type="PRINTS" id="PR00385">
    <property type="entry name" value="P450"/>
</dbReference>
<dbReference type="InterPro" id="IPR002401">
    <property type="entry name" value="Cyt_P450_E_grp-I"/>
</dbReference>
<dbReference type="Pfam" id="PF00067">
    <property type="entry name" value="p450"/>
    <property type="match status" value="1"/>
</dbReference>
<sequence length="538" mass="61281">MADINSLVIASVIVVLLYLLLSIGKRDSRLPPGYNKGPPTLPIIGNIHLIPKAQPFLKFTELSKIYGGLFTLKVGPRTLAFITDRKIAREIFDKKSSISSNRPPMYVANELIGGHDHPLIVPYGMKWRTNRRIYHKHFTEKVVENDYMEIVHAESAQMLRDFVLDSEHYMDHPRRFGNSIMTSIMYGVRASTVDAPHMYRVFDTIEHFEEIIQLGATPPVDVFPFLKYIPECLLGNWVSRAKHVKRIMLATYTAGIDHIKNRRKRLGARNTFIDQLLDDEKLGLGTHRLGFLTGAITEAGSDTTATMILCFMQAMVKWPEFQRRAQKQIDAVVGEDRTPAWADYKDLPYVMAIVKECMRWRPATPAGVPHYLDEDYWIDGKLLPKGTTLILNVWGIHHDEAVFPDPDTFNPERYQDKTLLAAQYANSSDYANRDHYGYGVGRRICPGLHLADRNMFVAMAKLLWAFNFEKFIDPVTGEVAEPDSDIVTGYDSAGLVMAAHPFKLTITPRSEARCETIMREFSQAESDVFAKYDDKMDE</sequence>
<dbReference type="GO" id="GO:0020037">
    <property type="term" value="F:heme binding"/>
    <property type="evidence" value="ECO:0007669"/>
    <property type="project" value="InterPro"/>
</dbReference>
<keyword evidence="8" id="KW-0472">Membrane</keyword>
<dbReference type="VEuPathDB" id="FungiDB:PMAA_070450"/>
<dbReference type="CDD" id="cd11065">
    <property type="entry name" value="CYP64-like"/>
    <property type="match status" value="1"/>
</dbReference>
<gene>
    <name evidence="9" type="ORF">PMAA_070450</name>
</gene>
<dbReference type="PhylomeDB" id="B6Q904"/>
<dbReference type="GO" id="GO:0016705">
    <property type="term" value="F:oxidoreductase activity, acting on paired donors, with incorporation or reduction of molecular oxygen"/>
    <property type="evidence" value="ECO:0007669"/>
    <property type="project" value="InterPro"/>
</dbReference>
<feature type="binding site" description="axial binding residue" evidence="7">
    <location>
        <position position="445"/>
    </location>
    <ligand>
        <name>heme</name>
        <dbReference type="ChEBI" id="CHEBI:30413"/>
    </ligand>
    <ligandPart>
        <name>Fe</name>
        <dbReference type="ChEBI" id="CHEBI:18248"/>
    </ligandPart>
</feature>
<dbReference type="InterPro" id="IPR001128">
    <property type="entry name" value="Cyt_P450"/>
</dbReference>
<keyword evidence="6" id="KW-0503">Monooxygenase</keyword>
<evidence type="ECO:0000256" key="4">
    <source>
        <dbReference type="ARBA" id="ARBA00023002"/>
    </source>
</evidence>
<organism evidence="9 10">
    <name type="scientific">Talaromyces marneffei (strain ATCC 18224 / CBS 334.59 / QM 7333)</name>
    <name type="common">Penicillium marneffei</name>
    <dbReference type="NCBI Taxonomy" id="441960"/>
    <lineage>
        <taxon>Eukaryota</taxon>
        <taxon>Fungi</taxon>
        <taxon>Dikarya</taxon>
        <taxon>Ascomycota</taxon>
        <taxon>Pezizomycotina</taxon>
        <taxon>Eurotiomycetes</taxon>
        <taxon>Eurotiomycetidae</taxon>
        <taxon>Eurotiales</taxon>
        <taxon>Trichocomaceae</taxon>
        <taxon>Talaromyces</taxon>
        <taxon>Talaromyces sect. Talaromyces</taxon>
    </lineage>
</organism>
<dbReference type="Proteomes" id="UP000001294">
    <property type="component" value="Unassembled WGS sequence"/>
</dbReference>
<proteinExistence type="inferred from homology"/>
<reference evidence="10" key="1">
    <citation type="journal article" date="2015" name="Genome Announc.">
        <title>Genome sequence of the AIDS-associated pathogen Penicillium marneffei (ATCC18224) and its near taxonomic relative Talaromyces stipitatus (ATCC10500).</title>
        <authorList>
            <person name="Nierman W.C."/>
            <person name="Fedorova-Abrams N.D."/>
            <person name="Andrianopoulos A."/>
        </authorList>
    </citation>
    <scope>NUCLEOTIDE SEQUENCE [LARGE SCALE GENOMIC DNA]</scope>
    <source>
        <strain evidence="10">ATCC 18224 / CBS 334.59 / QM 7333</strain>
    </source>
</reference>
<keyword evidence="8" id="KW-1133">Transmembrane helix</keyword>
<name>B6Q904_TALMQ</name>
<comment type="cofactor">
    <cofactor evidence="1 7">
        <name>heme</name>
        <dbReference type="ChEBI" id="CHEBI:30413"/>
    </cofactor>
</comment>
<dbReference type="OrthoDB" id="1103324at2759"/>
<dbReference type="SUPFAM" id="SSF48264">
    <property type="entry name" value="Cytochrome P450"/>
    <property type="match status" value="1"/>
</dbReference>
<accession>B6Q904</accession>
<evidence type="ECO:0000256" key="7">
    <source>
        <dbReference type="PIRSR" id="PIRSR602401-1"/>
    </source>
</evidence>
<dbReference type="InterPro" id="IPR036396">
    <property type="entry name" value="Cyt_P450_sf"/>
</dbReference>
<keyword evidence="10" id="KW-1185">Reference proteome</keyword>
<keyword evidence="7" id="KW-0349">Heme</keyword>
<evidence type="ECO:0000256" key="8">
    <source>
        <dbReference type="SAM" id="Phobius"/>
    </source>
</evidence>
<keyword evidence="8" id="KW-0812">Transmembrane</keyword>
<protein>
    <submittedName>
        <fullName evidence="9">O-methylsterigmatocystin oxidoreductase, putative</fullName>
    </submittedName>
</protein>
<dbReference type="GO" id="GO:0005506">
    <property type="term" value="F:iron ion binding"/>
    <property type="evidence" value="ECO:0007669"/>
    <property type="project" value="InterPro"/>
</dbReference>
<dbReference type="Gene3D" id="1.10.630.10">
    <property type="entry name" value="Cytochrome P450"/>
    <property type="match status" value="1"/>
</dbReference>
<dbReference type="PANTHER" id="PTHR46300">
    <property type="entry name" value="P450, PUTATIVE (EUROFUNG)-RELATED-RELATED"/>
    <property type="match status" value="1"/>
</dbReference>